<proteinExistence type="predicted"/>
<dbReference type="GO" id="GO:0003677">
    <property type="term" value="F:DNA binding"/>
    <property type="evidence" value="ECO:0007669"/>
    <property type="project" value="InterPro"/>
</dbReference>
<dbReference type="PANTHER" id="PTHR12110">
    <property type="entry name" value="HYDROXYPYRUVATE ISOMERASE"/>
    <property type="match status" value="1"/>
</dbReference>
<dbReference type="GO" id="GO:0008270">
    <property type="term" value="F:zinc ion binding"/>
    <property type="evidence" value="ECO:0007669"/>
    <property type="project" value="InterPro"/>
</dbReference>
<dbReference type="SMART" id="SM00518">
    <property type="entry name" value="AP2Ec"/>
    <property type="match status" value="1"/>
</dbReference>
<evidence type="ECO:0000313" key="2">
    <source>
        <dbReference type="EMBL" id="KXA89004.1"/>
    </source>
</evidence>
<gene>
    <name evidence="2" type="ORF">AKJ61_03795</name>
</gene>
<dbReference type="InterPro" id="IPR050312">
    <property type="entry name" value="IolE/XylAMocC-like"/>
</dbReference>
<dbReference type="EMBL" id="LHXK01000063">
    <property type="protein sequence ID" value="KXA89004.1"/>
    <property type="molecule type" value="Genomic_DNA"/>
</dbReference>
<accession>A0A133U498</accession>
<dbReference type="Gene3D" id="3.20.20.150">
    <property type="entry name" value="Divalent-metal-dependent TIM barrel enzymes"/>
    <property type="match status" value="1"/>
</dbReference>
<dbReference type="Proteomes" id="UP000070184">
    <property type="component" value="Unassembled WGS sequence"/>
</dbReference>
<sequence>MKIGLSTAILWDYEELDVPKAISHAVDNLGYEAVEIHCEEPFFEGWGSKKAEKTKKNIKDVLSIIDAEVSLHAPYHDMNIAAINNGVSEEVVRQYEECIETARYLDSEIVVVHPGFVSSRKYRREMSFQKMIKNLKKITKSARDAGVKICLENLSSKAKAMCVSISEIKKTLRRVDMDNLKVTLDIAHANTTKEGPVTYAKKLKEHIAHIHVSDNTGDDNHLPIGLGNIDFEATLEKIQPYPGLLMVEGWIPTNEDPYLIYDRRELERIRENLKSVGE</sequence>
<dbReference type="GO" id="GO:0006281">
    <property type="term" value="P:DNA repair"/>
    <property type="evidence" value="ECO:0007669"/>
    <property type="project" value="InterPro"/>
</dbReference>
<name>A0A133U498_9EURY</name>
<reference evidence="2 3" key="1">
    <citation type="journal article" date="2016" name="Sci. Rep.">
        <title>Metabolic traits of an uncultured archaeal lineage -MSBL1- from brine pools of the Red Sea.</title>
        <authorList>
            <person name="Mwirichia R."/>
            <person name="Alam I."/>
            <person name="Rashid M."/>
            <person name="Vinu M."/>
            <person name="Ba-Alawi W."/>
            <person name="Anthony Kamau A."/>
            <person name="Kamanda Ngugi D."/>
            <person name="Goker M."/>
            <person name="Klenk H.P."/>
            <person name="Bajic V."/>
            <person name="Stingl U."/>
        </authorList>
    </citation>
    <scope>NUCLEOTIDE SEQUENCE [LARGE SCALE GENOMIC DNA]</scope>
    <source>
        <strain evidence="2">SCGC-AAA259B11</strain>
    </source>
</reference>
<dbReference type="SUPFAM" id="SSF51658">
    <property type="entry name" value="Xylose isomerase-like"/>
    <property type="match status" value="1"/>
</dbReference>
<organism evidence="2 3">
    <name type="scientific">candidate division MSBL1 archaeon SCGC-AAA259B11</name>
    <dbReference type="NCBI Taxonomy" id="1698260"/>
    <lineage>
        <taxon>Archaea</taxon>
        <taxon>Methanobacteriati</taxon>
        <taxon>Methanobacteriota</taxon>
        <taxon>candidate division MSBL1</taxon>
    </lineage>
</organism>
<dbReference type="PANTHER" id="PTHR12110:SF21">
    <property type="entry name" value="XYLOSE ISOMERASE-LIKE TIM BARREL DOMAIN-CONTAINING PROTEIN"/>
    <property type="match status" value="1"/>
</dbReference>
<dbReference type="Pfam" id="PF01261">
    <property type="entry name" value="AP_endonuc_2"/>
    <property type="match status" value="1"/>
</dbReference>
<dbReference type="InterPro" id="IPR001719">
    <property type="entry name" value="AP_endonuc_2"/>
</dbReference>
<comment type="caution">
    <text evidence="2">The sequence shown here is derived from an EMBL/GenBank/DDBJ whole genome shotgun (WGS) entry which is preliminary data.</text>
</comment>
<dbReference type="InterPro" id="IPR013022">
    <property type="entry name" value="Xyl_isomerase-like_TIM-brl"/>
</dbReference>
<evidence type="ECO:0000259" key="1">
    <source>
        <dbReference type="Pfam" id="PF01261"/>
    </source>
</evidence>
<evidence type="ECO:0000313" key="3">
    <source>
        <dbReference type="Proteomes" id="UP000070184"/>
    </source>
</evidence>
<feature type="domain" description="Xylose isomerase-like TIM barrel" evidence="1">
    <location>
        <begin position="26"/>
        <end position="255"/>
    </location>
</feature>
<dbReference type="InterPro" id="IPR036237">
    <property type="entry name" value="Xyl_isomerase-like_sf"/>
</dbReference>
<protein>
    <recommendedName>
        <fullName evidence="1">Xylose isomerase-like TIM barrel domain-containing protein</fullName>
    </recommendedName>
</protein>
<dbReference type="AlphaFoldDB" id="A0A133U498"/>
<keyword evidence="3" id="KW-1185">Reference proteome</keyword>